<feature type="region of interest" description="Disordered" evidence="1">
    <location>
        <begin position="2317"/>
        <end position="2336"/>
    </location>
</feature>
<dbReference type="Pfam" id="PF22600">
    <property type="entry name" value="MTPAP-like_central"/>
    <property type="match status" value="1"/>
</dbReference>
<feature type="compositionally biased region" description="Polar residues" evidence="1">
    <location>
        <begin position="351"/>
        <end position="369"/>
    </location>
</feature>
<dbReference type="Gene3D" id="3.30.460.10">
    <property type="entry name" value="Beta Polymerase, domain 2"/>
    <property type="match status" value="1"/>
</dbReference>
<dbReference type="InterPro" id="IPR008737">
    <property type="entry name" value="DUF1758"/>
</dbReference>
<dbReference type="SUPFAM" id="SSF53098">
    <property type="entry name" value="Ribonuclease H-like"/>
    <property type="match status" value="1"/>
</dbReference>
<dbReference type="Gene3D" id="1.10.1410.10">
    <property type="match status" value="1"/>
</dbReference>
<evidence type="ECO:0000259" key="3">
    <source>
        <dbReference type="Pfam" id="PF18701"/>
    </source>
</evidence>
<evidence type="ECO:0000259" key="2">
    <source>
        <dbReference type="Pfam" id="PF05585"/>
    </source>
</evidence>
<dbReference type="Gene3D" id="3.10.10.10">
    <property type="entry name" value="HIV Type 1 Reverse Transcriptase, subunit A, domain 1"/>
    <property type="match status" value="1"/>
</dbReference>
<evidence type="ECO:0000256" key="1">
    <source>
        <dbReference type="SAM" id="MobiDB-lite"/>
    </source>
</evidence>
<feature type="region of interest" description="Disordered" evidence="1">
    <location>
        <begin position="2261"/>
        <end position="2286"/>
    </location>
</feature>
<sequence length="3328" mass="382380">MSTVLTIRTGKAAKALTSLLARQMPVLPVPQEALNELAEIQSSLIVLRGYLKELEDLMASLDKIDEEWAMLISQAVDPDRAKFEKIYEKTQTELSNQGILDKAVEARRGLLELTRQFNAREVVLAASQHRNDTSFFNRTGDHSLNTTVQPVSLPVLASPKKFSGKIRHWREFIECFNATVGNSNIEPIHKFNHLIGLLEGEALNLVRYLTPSADNYQIAIDLLTERYDDKETLTGDLIQRFHALKPCRTFSDVRQFQLELELICRQLESLGAELDNPIICSSLENKLSYAMLREIKKIKRTCRPWNTSTFRTKLKELVKDEETNERAYGLQHETVSPNRGRDQRERRERSPTLTLSLPQRKSVSFQRTTSEFRDRNRSPDNSRHSRGSSSGSPTPLRHAIRTSSNEKKPNAPCYLCFEEHWTKDCVKYRTFTERYNRVRELKLCTHCLSKTHASQHCRVPRTCQFCQGPHPRVLCKKLLDNQQRVPTPSSSPERSPSPKATVNVVKTETRIETKAMPSFPRQETLYMCTENIVFNPDKPEIRKKAIVIWDSCCGLSYITDRLAAQLQLPVRSKEKMEVYRAFSSEPLLHEYEVSPVSILANDDSGFIHSTSLRRKEQITTSIPVVNLDTNHPFLDRFSLSLPMDRQEPDILLGAKDYDLLRVTPQERLPSGFTIYQTLLGPLLYGEGRISAKVPGSKLANVTINDPEHTMYVGSKQDNVLNKMVEEHFSLQNAGLQDVENFQKDEQLLEEFSRSLEQLPDGRYKARLLWNDKKELLPVNYGLAKGRLKSNLKNLRNNLEIMKTYDQTIKEQEQRGIIERVYDMHNYAGTHYLAHQPVLKHINEQVKVRVVYDGSARVRGSTAPSLNECLYKGPLLLKNLTGVLLRLRLATTLVTLDIEKAFLQIEIAEQDRDSTRFLWSSDPANPKLDDNPIVYRFTRVLFGLSCSPFLLSATVKHHVEKYKDSKVAQAILENIYVDNIVIDVPIGMTPRAVVDEACDIFKDAQMNLREISSNDRRLIESLPAEKILTNRTVKLLGIPWDTVFDWLLIKLPQFPEGKIATKREVLSILATPFDPLGLICPVLLPVKIFMNDIWSKKLKWDDRLSDEQNGVWQKLMGTWKNQSFTLDRRLFSPLFVEGTCSYTLHAFTDASGKAFGVCVYLVRKQNDLLESKLIMAKSSIKPAKLPKDYDTIPKLELQAAKLGIKLLTFLLEQLQKVTVESTFLWVDALDIIHWLKSDRKLDRYVENRLGLLRKYQVRRVPGKENPADIASRGMEPEALNHARIWWQGPSWLKLACEEWPETEYYDPADVPEAKEQTLGHLSLNTQTQRPTFLLDLQRFGYNKLALVKRIVALVLRLCRKNNIGQTDLNYEGFRHMVLNPGVTVRETKNALKFLIREAQYVFPPSEEVQARLKLTNHRKDGIWRCEGRIENSQASKDAQSPIWLPREAQITRLIVQEAHVQSKHAAVATVTTIIRQHYWIDKCRKLIERIIYHNLDSKCYRCARFRAQPYQTPQHPPLPTNRVKFERPFENVGLDYFGPNEYRTADGLAKYWGAIYTCMATRAIALDVVTDCTAFAFLNSFRRFVAQWDCPLNIYSDNALQFKLASQLVSTSWTVEEVNRERRIEKRWEGVFRHNSVQNYMVNNGVTWHFIIERAPWKGPYERLIGPVKYCLKRSLAKSTKLNLDEIRTLLAEISKVVNERPVSFRSERDLIEPLRPIDILLPWKGHATIPSLNPETMDSDQEYHPQPNSKNNLEKMLLASRKQLEHFRKSWIRHYLLSLRERSISFKNSKHCQPPQVGDVVLVFDPDHDRKEWRLALILELFQDQGGTARSAKINMGGFVTNRAISHLYPIEVNERKETETLAGATFIFPFLENLEDYVELMDEVFEENGPSPVARNPTTGGVMLNNVSGWSWGDVCEPGAVGHEECDHVRLQDLAPRRVIGKGGVELRTNFNMSTRFTATTLLLMAIVQSILRTDQIKMLIDFIKEVLSAPRQIITEWYWFQQQYHERTRRKLPRMEAEDWNRVIEVRSASCRWSRYCLHQNLERPAHIINWEQTDWTKFATGPGQRIAEEYVRTSYRPFQHAINIYRHKQRYGVSPILRFLTEYLILGDDYNIKLKARGVFTDKLHAFHQYDFSKVQIGPEILGVILNTGNDYLGLRKHLQGNDFRTTCRRELQHFLEALVHRGSSLLIVAPILNRRHLENWRILKEELHRTTTTNGHPYIEPMFSREEVSSRYINDNGEPTEEGLDDLVRRIRSQFEGFPSREQPRQQQQEAPAATPPPAAPRRRRLDVQEPLEPRQQPQQPPVQAEVRLVSNLDKPGTSMWDEVEENEEPSTSMACSNITAKPNNDNFDFLSQEIEFYYFTHQQTNEERERKERVFKIIKEKLASIGLARMTMTGSSSTGMAANNADLDISISTDEQLYRGGVMKVLRKVQSILEQHFNNVDIIPSRRVPLIEMLFTEEGARRPSLKIDITVNNHAGTSHVQLLNCWQNCDHRFLPLAFFVKAFVKHLGCIDSKHGGFNSISIIMLVSFFLQQRGVLPHATTKKLPPRGFVSNNTENLGRLFSNFIIWLATFDFHNNAIALQYGIIVPKVVTRLTAYSVVIQDPADDRGVENAANLAQCVKSEWLSRLRTMITKFISTPDKCYTFIELFAPVPQNKVRTIWSRITPSATLTVMTLLSLITSVCADTTPSRDNQTDSFDTILWIGVLMLFGATSKRIGFALIWLAFARYACGTSLAEIPGNALLCSKMKSYWRIPTVSCADIQDVTQGKNVTLDIFDKVRLPYPIYGGFACRKFRDTVQLYQNVLGDKFPENKREFLPITSGECRDMREKKKCTVGTLTGGDRVFRTSNILSAEYPGKWESWWTGPRNYTTENCELLSTDLFRMGTNTLSSPVLDVQHCNYKDGFCNLNDSLLVWHVECQTSDCEPCSYKYGWSWFGKAWKNEFIDESGENSLTWSGNNAVIDNCGEKLIVSDEGFAIRKSDHDWIRSRRQKRSEWRTPEEIASINTAAQMKFQRTIRQTLFRECQKRKELDLKPQDPTLWVRALLKTQEIHARWFTRSIVEVTHCASVPFILLKVRTNGHCYRFLQISMTSNITKHGFIDPETLVLSQTSEEVPCSVAKKLAFEVEGRIYQVDQLEGIVERFQEKVHLSTNAGVEFEELNHLQIFHNFVYNNRSEELLLPGHHTLASSSWTSINIEKSVSDNSHSFEIDTLSQVKKEASELLSNLHSLWVNVCCVITTATIVYQGILLICVKLKNDLNVFRPLVKNSANPAKSETETETRIPTIPQSSINIEIGTRTLADLANSKNGECVAECDINVLSKKGHN</sequence>
<dbReference type="InterPro" id="IPR043128">
    <property type="entry name" value="Rev_trsase/Diguanyl_cyclase"/>
</dbReference>
<dbReference type="InterPro" id="IPR054708">
    <property type="entry name" value="MTPAP-like_central"/>
</dbReference>
<feature type="domain" description="DUF5641" evidence="3">
    <location>
        <begin position="1761"/>
        <end position="1849"/>
    </location>
</feature>
<dbReference type="InterPro" id="IPR043502">
    <property type="entry name" value="DNA/RNA_pol_sf"/>
</dbReference>
<feature type="compositionally biased region" description="Basic and acidic residues" evidence="1">
    <location>
        <begin position="370"/>
        <end position="383"/>
    </location>
</feature>
<reference evidence="6" key="1">
    <citation type="submission" date="2022-11" db="UniProtKB">
        <authorList>
            <consortium name="WormBaseParasite"/>
        </authorList>
    </citation>
    <scope>IDENTIFICATION</scope>
</reference>
<name>A0A914L1Y0_MELIC</name>
<protein>
    <submittedName>
        <fullName evidence="6">DUF5641 domain-containing protein</fullName>
    </submittedName>
</protein>
<dbReference type="WBParaSite" id="Minc3s00216g07755">
    <property type="protein sequence ID" value="Minc3s00216g07755"/>
    <property type="gene ID" value="Minc3s00216g07755"/>
</dbReference>
<dbReference type="PANTHER" id="PTHR47331:SF1">
    <property type="entry name" value="GAG-LIKE PROTEIN"/>
    <property type="match status" value="1"/>
</dbReference>
<evidence type="ECO:0000259" key="4">
    <source>
        <dbReference type="Pfam" id="PF22600"/>
    </source>
</evidence>
<proteinExistence type="predicted"/>
<feature type="domain" description="Poly(A) RNA polymerase mitochondrial-like central palm" evidence="4">
    <location>
        <begin position="2355"/>
        <end position="2492"/>
    </location>
</feature>
<dbReference type="InterPro" id="IPR040676">
    <property type="entry name" value="DUF5641"/>
</dbReference>
<accession>A0A914L1Y0</accession>
<dbReference type="SUPFAM" id="SSF81301">
    <property type="entry name" value="Nucleotidyltransferase"/>
    <property type="match status" value="1"/>
</dbReference>
<dbReference type="InterPro" id="IPR012337">
    <property type="entry name" value="RNaseH-like_sf"/>
</dbReference>
<keyword evidence="5" id="KW-1185">Reference proteome</keyword>
<dbReference type="SUPFAM" id="SSF81631">
    <property type="entry name" value="PAP/OAS1 substrate-binding domain"/>
    <property type="match status" value="1"/>
</dbReference>
<dbReference type="GO" id="GO:0042575">
    <property type="term" value="C:DNA polymerase complex"/>
    <property type="evidence" value="ECO:0007669"/>
    <property type="project" value="UniProtKB-ARBA"/>
</dbReference>
<dbReference type="InterPro" id="IPR043519">
    <property type="entry name" value="NT_sf"/>
</dbReference>
<dbReference type="Gene3D" id="3.30.420.10">
    <property type="entry name" value="Ribonuclease H-like superfamily/Ribonuclease H"/>
    <property type="match status" value="1"/>
</dbReference>
<dbReference type="InterPro" id="IPR005312">
    <property type="entry name" value="DUF1759"/>
</dbReference>
<evidence type="ECO:0000313" key="6">
    <source>
        <dbReference type="WBParaSite" id="Minc3s00216g07755"/>
    </source>
</evidence>
<feature type="region of interest" description="Disordered" evidence="1">
    <location>
        <begin position="325"/>
        <end position="406"/>
    </location>
</feature>
<dbReference type="GO" id="GO:0006259">
    <property type="term" value="P:DNA metabolic process"/>
    <property type="evidence" value="ECO:0007669"/>
    <property type="project" value="UniProtKB-ARBA"/>
</dbReference>
<feature type="compositionally biased region" description="Low complexity" evidence="1">
    <location>
        <begin position="486"/>
        <end position="498"/>
    </location>
</feature>
<feature type="region of interest" description="Disordered" evidence="1">
    <location>
        <begin position="483"/>
        <end position="503"/>
    </location>
</feature>
<dbReference type="GO" id="GO:0003676">
    <property type="term" value="F:nucleic acid binding"/>
    <property type="evidence" value="ECO:0007669"/>
    <property type="project" value="InterPro"/>
</dbReference>
<feature type="compositionally biased region" description="Basic and acidic residues" evidence="1">
    <location>
        <begin position="339"/>
        <end position="350"/>
    </location>
</feature>
<dbReference type="Pfam" id="PF05380">
    <property type="entry name" value="Peptidase_A17"/>
    <property type="match status" value="1"/>
</dbReference>
<evidence type="ECO:0000313" key="5">
    <source>
        <dbReference type="Proteomes" id="UP000887563"/>
    </source>
</evidence>
<dbReference type="InterPro" id="IPR008042">
    <property type="entry name" value="Retrotrans_Pao"/>
</dbReference>
<dbReference type="InterPro" id="IPR036397">
    <property type="entry name" value="RNaseH_sf"/>
</dbReference>
<dbReference type="Pfam" id="PF05585">
    <property type="entry name" value="DUF1758"/>
    <property type="match status" value="1"/>
</dbReference>
<dbReference type="SUPFAM" id="SSF56672">
    <property type="entry name" value="DNA/RNA polymerases"/>
    <property type="match status" value="1"/>
</dbReference>
<feature type="domain" description="DUF1758" evidence="2">
    <location>
        <begin position="532"/>
        <end position="683"/>
    </location>
</feature>
<dbReference type="Gene3D" id="3.30.70.270">
    <property type="match status" value="1"/>
</dbReference>
<dbReference type="PANTHER" id="PTHR47331">
    <property type="entry name" value="PHD-TYPE DOMAIN-CONTAINING PROTEIN"/>
    <property type="match status" value="1"/>
</dbReference>
<dbReference type="Pfam" id="PF18701">
    <property type="entry name" value="DUF5641"/>
    <property type="match status" value="1"/>
</dbReference>
<dbReference type="Proteomes" id="UP000887563">
    <property type="component" value="Unplaced"/>
</dbReference>
<dbReference type="Pfam" id="PF03564">
    <property type="entry name" value="DUF1759"/>
    <property type="match status" value="1"/>
</dbReference>
<organism evidence="5 6">
    <name type="scientific">Meloidogyne incognita</name>
    <name type="common">Southern root-knot nematode worm</name>
    <name type="synonym">Oxyuris incognita</name>
    <dbReference type="NCBI Taxonomy" id="6306"/>
    <lineage>
        <taxon>Eukaryota</taxon>
        <taxon>Metazoa</taxon>
        <taxon>Ecdysozoa</taxon>
        <taxon>Nematoda</taxon>
        <taxon>Chromadorea</taxon>
        <taxon>Rhabditida</taxon>
        <taxon>Tylenchina</taxon>
        <taxon>Tylenchomorpha</taxon>
        <taxon>Tylenchoidea</taxon>
        <taxon>Meloidogynidae</taxon>
        <taxon>Meloidogyninae</taxon>
        <taxon>Meloidogyne</taxon>
        <taxon>Meloidogyne incognita group</taxon>
    </lineage>
</organism>